<protein>
    <recommendedName>
        <fullName evidence="3">GrpB family protein</fullName>
    </recommendedName>
</protein>
<evidence type="ECO:0000313" key="2">
    <source>
        <dbReference type="Proteomes" id="UP000682811"/>
    </source>
</evidence>
<evidence type="ECO:0000313" key="1">
    <source>
        <dbReference type="EMBL" id="GIO46106.1"/>
    </source>
</evidence>
<keyword evidence="2" id="KW-1185">Reference proteome</keyword>
<dbReference type="EMBL" id="BORT01000002">
    <property type="protein sequence ID" value="GIO46106.1"/>
    <property type="molecule type" value="Genomic_DNA"/>
</dbReference>
<dbReference type="RefSeq" id="WP_212977155.1">
    <property type="nucleotide sequence ID" value="NZ_AP025343.1"/>
</dbReference>
<dbReference type="Pfam" id="PF04229">
    <property type="entry name" value="GrpB"/>
    <property type="match status" value="1"/>
</dbReference>
<dbReference type="AlphaFoldDB" id="A0A920CMC2"/>
<comment type="caution">
    <text evidence="1">The sequence shown here is derived from an EMBL/GenBank/DDBJ whole genome shotgun (WGS) entry which is preliminary data.</text>
</comment>
<evidence type="ECO:0008006" key="3">
    <source>
        <dbReference type="Google" id="ProtNLM"/>
    </source>
</evidence>
<sequence>MLDNTFYIAPYDPKWKAEFMGLGAKIKKALGDPALRIDHIGSTSVEGLAAKPTSLS</sequence>
<organism evidence="1 2">
    <name type="scientific">Paenibacillus azoreducens</name>
    <dbReference type="NCBI Taxonomy" id="116718"/>
    <lineage>
        <taxon>Bacteria</taxon>
        <taxon>Bacillati</taxon>
        <taxon>Bacillota</taxon>
        <taxon>Bacilli</taxon>
        <taxon>Bacillales</taxon>
        <taxon>Paenibacillaceae</taxon>
        <taxon>Paenibacillus</taxon>
    </lineage>
</organism>
<accession>A0A920CMC2</accession>
<dbReference type="InterPro" id="IPR007344">
    <property type="entry name" value="GrpB/CoaE"/>
</dbReference>
<dbReference type="PANTHER" id="PTHR34822">
    <property type="entry name" value="GRPB DOMAIN PROTEIN (AFU_ORTHOLOGUE AFUA_1G01530)"/>
    <property type="match status" value="1"/>
</dbReference>
<dbReference type="InterPro" id="IPR043519">
    <property type="entry name" value="NT_sf"/>
</dbReference>
<reference evidence="1 2" key="1">
    <citation type="submission" date="2021-03" db="EMBL/GenBank/DDBJ databases">
        <title>Antimicrobial resistance genes in bacteria isolated from Japanese honey, and their potential for conferring macrolide and lincosamide resistance in the American foulbrood pathogen Paenibacillus larvae.</title>
        <authorList>
            <person name="Okamoto M."/>
            <person name="Kumagai M."/>
            <person name="Kanamori H."/>
            <person name="Takamatsu D."/>
        </authorList>
    </citation>
    <scope>NUCLEOTIDE SEQUENCE [LARGE SCALE GENOMIC DNA]</scope>
    <source>
        <strain evidence="1 2">J34TS1</strain>
    </source>
</reference>
<gene>
    <name evidence="1" type="ORF">J34TS1_08710</name>
</gene>
<name>A0A920CMC2_9BACL</name>
<dbReference type="SUPFAM" id="SSF81301">
    <property type="entry name" value="Nucleotidyltransferase"/>
    <property type="match status" value="1"/>
</dbReference>
<dbReference type="Proteomes" id="UP000682811">
    <property type="component" value="Unassembled WGS sequence"/>
</dbReference>
<proteinExistence type="predicted"/>
<dbReference type="Gene3D" id="3.30.460.10">
    <property type="entry name" value="Beta Polymerase, domain 2"/>
    <property type="match status" value="1"/>
</dbReference>
<dbReference type="PANTHER" id="PTHR34822:SF1">
    <property type="entry name" value="GRPB FAMILY PROTEIN"/>
    <property type="match status" value="1"/>
</dbReference>